<gene>
    <name evidence="1" type="ORF">JCM6294_3750</name>
</gene>
<sequence length="60" mass="7106">MSLESLVRGDFRNILPNGYCKKSFSNGRHWKIMKRRHLGAITFWGIYEMSGRTRFGRTLK</sequence>
<dbReference type="EMBL" id="BAIR01000061">
    <property type="protein sequence ID" value="GAE20529.1"/>
    <property type="molecule type" value="Genomic_DNA"/>
</dbReference>
<dbReference type="AlphaFoldDB" id="W4PN45"/>
<organism evidence="1 2">
    <name type="scientific">Bacteroides pyogenes DSM 20611 = JCM 6294</name>
    <dbReference type="NCBI Taxonomy" id="1121100"/>
    <lineage>
        <taxon>Bacteria</taxon>
        <taxon>Pseudomonadati</taxon>
        <taxon>Bacteroidota</taxon>
        <taxon>Bacteroidia</taxon>
        <taxon>Bacteroidales</taxon>
        <taxon>Bacteroidaceae</taxon>
        <taxon>Bacteroides</taxon>
    </lineage>
</organism>
<accession>W4PN45</accession>
<dbReference type="Proteomes" id="UP000018842">
    <property type="component" value="Unassembled WGS sequence"/>
</dbReference>
<evidence type="ECO:0000313" key="1">
    <source>
        <dbReference type="EMBL" id="GAE20529.1"/>
    </source>
</evidence>
<evidence type="ECO:0000313" key="2">
    <source>
        <dbReference type="Proteomes" id="UP000018842"/>
    </source>
</evidence>
<proteinExistence type="predicted"/>
<reference evidence="2" key="1">
    <citation type="journal article" date="2014" name="Genome">
        <title>Draft Genome Sequences of Three Strains of Bacteroides pyogenes Isolated from a Cat and Swine.</title>
        <authorList>
            <person name="Sakamoto M."/>
            <person name="Oshima K."/>
            <person name="Suda W."/>
            <person name="Kitamura K."/>
            <person name="Iida T."/>
            <person name="Hattori M."/>
            <person name="Ohkuma M."/>
        </authorList>
    </citation>
    <scope>NUCLEOTIDE SEQUENCE [LARGE SCALE GENOMIC DNA]</scope>
    <source>
        <strain evidence="2">JCM 6294</strain>
    </source>
</reference>
<name>W4PN45_9BACE</name>
<comment type="caution">
    <text evidence="1">The sequence shown here is derived from an EMBL/GenBank/DDBJ whole genome shotgun (WGS) entry which is preliminary data.</text>
</comment>
<protein>
    <submittedName>
        <fullName evidence="1">Uncharacterized protein</fullName>
    </submittedName>
</protein>